<dbReference type="AlphaFoldDB" id="A0A426YYK4"/>
<evidence type="ECO:0000256" key="1">
    <source>
        <dbReference type="SAM" id="MobiDB-lite"/>
    </source>
</evidence>
<evidence type="ECO:0000313" key="2">
    <source>
        <dbReference type="EMBL" id="RRT56812.1"/>
    </source>
</evidence>
<feature type="region of interest" description="Disordered" evidence="1">
    <location>
        <begin position="32"/>
        <end position="74"/>
    </location>
</feature>
<feature type="compositionally biased region" description="Basic residues" evidence="1">
    <location>
        <begin position="61"/>
        <end position="71"/>
    </location>
</feature>
<feature type="region of interest" description="Disordered" evidence="1">
    <location>
        <begin position="144"/>
        <end position="196"/>
    </location>
</feature>
<proteinExistence type="predicted"/>
<sequence>MAKGSKLLQYINYRVRVTIQTESHERRPRRLRGLRNLPLVKGAAAAGGKKPGEEREDRLHPRPRPLPRRGGRVHDCPARSLRARARRRRARTRDDATANIAPACASSLGPANLLSQVVLPPAPGQIPVRCQSSCGCSTAIPGAATDAEGPSPAMRPGMPVPLPPRVGMPPPLGGPVPVFAPPRPGMPPPPPPPNQH</sequence>
<protein>
    <submittedName>
        <fullName evidence="2">Uncharacterized protein</fullName>
    </submittedName>
</protein>
<feature type="compositionally biased region" description="Basic and acidic residues" evidence="1">
    <location>
        <begin position="50"/>
        <end position="60"/>
    </location>
</feature>
<feature type="compositionally biased region" description="Low complexity" evidence="1">
    <location>
        <begin position="34"/>
        <end position="48"/>
    </location>
</feature>
<gene>
    <name evidence="2" type="ORF">B296_00047618</name>
</gene>
<feature type="compositionally biased region" description="Pro residues" evidence="1">
    <location>
        <begin position="158"/>
        <end position="196"/>
    </location>
</feature>
<name>A0A426YYK4_ENSVE</name>
<dbReference type="EMBL" id="AMZH03009456">
    <property type="protein sequence ID" value="RRT56812.1"/>
    <property type="molecule type" value="Genomic_DNA"/>
</dbReference>
<accession>A0A426YYK4</accession>
<organism evidence="2 3">
    <name type="scientific">Ensete ventricosum</name>
    <name type="common">Abyssinian banana</name>
    <name type="synonym">Musa ensete</name>
    <dbReference type="NCBI Taxonomy" id="4639"/>
    <lineage>
        <taxon>Eukaryota</taxon>
        <taxon>Viridiplantae</taxon>
        <taxon>Streptophyta</taxon>
        <taxon>Embryophyta</taxon>
        <taxon>Tracheophyta</taxon>
        <taxon>Spermatophyta</taxon>
        <taxon>Magnoliopsida</taxon>
        <taxon>Liliopsida</taxon>
        <taxon>Zingiberales</taxon>
        <taxon>Musaceae</taxon>
        <taxon>Ensete</taxon>
    </lineage>
</organism>
<evidence type="ECO:0000313" key="3">
    <source>
        <dbReference type="Proteomes" id="UP000287651"/>
    </source>
</evidence>
<reference evidence="2 3" key="1">
    <citation type="journal article" date="2014" name="Agronomy (Basel)">
        <title>A Draft Genome Sequence for Ensete ventricosum, the Drought-Tolerant Tree Against Hunger.</title>
        <authorList>
            <person name="Harrison J."/>
            <person name="Moore K.A."/>
            <person name="Paszkiewicz K."/>
            <person name="Jones T."/>
            <person name="Grant M."/>
            <person name="Ambacheew D."/>
            <person name="Muzemil S."/>
            <person name="Studholme D.J."/>
        </authorList>
    </citation>
    <scope>NUCLEOTIDE SEQUENCE [LARGE SCALE GENOMIC DNA]</scope>
</reference>
<dbReference type="Proteomes" id="UP000287651">
    <property type="component" value="Unassembled WGS sequence"/>
</dbReference>
<comment type="caution">
    <text evidence="2">The sequence shown here is derived from an EMBL/GenBank/DDBJ whole genome shotgun (WGS) entry which is preliminary data.</text>
</comment>